<dbReference type="RefSeq" id="WP_155589263.1">
    <property type="nucleotide sequence ID" value="NZ_WNLP01000011.1"/>
</dbReference>
<keyword evidence="2" id="KW-1185">Reference proteome</keyword>
<dbReference type="EMBL" id="WNLP01000011">
    <property type="protein sequence ID" value="MUH60468.1"/>
    <property type="molecule type" value="Genomic_DNA"/>
</dbReference>
<name>A0A7K1J722_9BIFI</name>
<proteinExistence type="predicted"/>
<protein>
    <submittedName>
        <fullName evidence="1">Cytoplasmic protein</fullName>
    </submittedName>
</protein>
<dbReference type="InterPro" id="IPR012550">
    <property type="entry name" value="DUF1706"/>
</dbReference>
<dbReference type="Proteomes" id="UP000487882">
    <property type="component" value="Unassembled WGS sequence"/>
</dbReference>
<accession>A0A7K1J722</accession>
<dbReference type="PANTHER" id="PTHR40658">
    <property type="match status" value="1"/>
</dbReference>
<comment type="caution">
    <text evidence="1">The sequence shown here is derived from an EMBL/GenBank/DDBJ whole genome shotgun (WGS) entry which is preliminary data.</text>
</comment>
<reference evidence="1 2" key="1">
    <citation type="submission" date="2019-09" db="EMBL/GenBank/DDBJ databases">
        <title>Bifidobacterium canis sp. nov., isolated from the digestive tract of German Shepherd dog puppy.</title>
        <authorList>
            <person name="Bunesova V."/>
        </authorList>
    </citation>
    <scope>NUCLEOTIDE SEQUENCE [LARGE SCALE GENOMIC DNA]</scope>
    <source>
        <strain evidence="1 2">GSD1FS</strain>
    </source>
</reference>
<gene>
    <name evidence="1" type="ORF">GSD1FS_1839</name>
</gene>
<sequence>METYESGTELADEIRQHGKAFISEFQNIPEQYWDELQPEADNRTPRQMLAYELGWMSLLLDWEHNEQEGHLVHTPADGYSWLHLSNLYEMFDETWQDSTPQQMIDSFNNLISQIQWMINEFSQDELFGKNQRKWAESTPAAGPLWQWISLHTVDSFVIFGDKIRRWKQAMAQHGMPA</sequence>
<evidence type="ECO:0000313" key="2">
    <source>
        <dbReference type="Proteomes" id="UP000487882"/>
    </source>
</evidence>
<dbReference type="Pfam" id="PF08020">
    <property type="entry name" value="DUF1706"/>
    <property type="match status" value="1"/>
</dbReference>
<dbReference type="AlphaFoldDB" id="A0A7K1J722"/>
<organism evidence="1 2">
    <name type="scientific">Bifidobacterium canis</name>
    <dbReference type="NCBI Taxonomy" id="2610880"/>
    <lineage>
        <taxon>Bacteria</taxon>
        <taxon>Bacillati</taxon>
        <taxon>Actinomycetota</taxon>
        <taxon>Actinomycetes</taxon>
        <taxon>Bifidobacteriales</taxon>
        <taxon>Bifidobacteriaceae</taxon>
        <taxon>Bifidobacterium</taxon>
    </lineage>
</organism>
<dbReference type="InterPro" id="IPR034660">
    <property type="entry name" value="DinB/YfiT-like"/>
</dbReference>
<dbReference type="PANTHER" id="PTHR40658:SF4">
    <property type="entry name" value="HYPOTHETICAL CYTOSOLIC PROTEIN"/>
    <property type="match status" value="1"/>
</dbReference>
<dbReference type="Gene3D" id="1.20.120.450">
    <property type="entry name" value="dinb family like domain"/>
    <property type="match status" value="1"/>
</dbReference>
<evidence type="ECO:0000313" key="1">
    <source>
        <dbReference type="EMBL" id="MUH60468.1"/>
    </source>
</evidence>